<organism evidence="1">
    <name type="scientific">uncultured Caudovirales phage</name>
    <dbReference type="NCBI Taxonomy" id="2100421"/>
    <lineage>
        <taxon>Viruses</taxon>
        <taxon>Duplodnaviria</taxon>
        <taxon>Heunggongvirae</taxon>
        <taxon>Uroviricota</taxon>
        <taxon>Caudoviricetes</taxon>
        <taxon>Peduoviridae</taxon>
        <taxon>Maltschvirus</taxon>
        <taxon>Maltschvirus maltsch</taxon>
    </lineage>
</organism>
<name>A0A2H4J8B4_9CAUD</name>
<gene>
    <name evidence="1" type="ORF">9F1_37</name>
</gene>
<dbReference type="InterPro" id="IPR020518">
    <property type="entry name" value="Tscrpt_reg_PrtN"/>
</dbReference>
<reference evidence="1" key="1">
    <citation type="submission" date="2017-06" db="EMBL/GenBank/DDBJ databases">
        <title>Novel phages from South African skin metaviromes.</title>
        <authorList>
            <person name="van Zyl L.J."/>
            <person name="Abrahams Y."/>
            <person name="Stander E.A."/>
            <person name="Kirby B.M."/>
            <person name="Clavaud C."/>
            <person name="Farcet C."/>
            <person name="Breton L."/>
            <person name="Trindade M.I."/>
        </authorList>
    </citation>
    <scope>NUCLEOTIDE SEQUENCE</scope>
</reference>
<protein>
    <recommendedName>
        <fullName evidence="2">Transcriptional regulator PrtN</fullName>
    </recommendedName>
</protein>
<dbReference type="EMBL" id="MF417926">
    <property type="protein sequence ID" value="ASN71495.1"/>
    <property type="molecule type" value="Genomic_DNA"/>
</dbReference>
<evidence type="ECO:0008006" key="2">
    <source>
        <dbReference type="Google" id="ProtNLM"/>
    </source>
</evidence>
<dbReference type="Pfam" id="PF11112">
    <property type="entry name" value="PyocinActivator"/>
    <property type="match status" value="1"/>
</dbReference>
<evidence type="ECO:0000313" key="1">
    <source>
        <dbReference type="EMBL" id="ASN71495.1"/>
    </source>
</evidence>
<dbReference type="GO" id="GO:0006355">
    <property type="term" value="P:regulation of DNA-templated transcription"/>
    <property type="evidence" value="ECO:0007669"/>
    <property type="project" value="InterPro"/>
</dbReference>
<proteinExistence type="predicted"/>
<accession>A0A2H4J8B4</accession>
<sequence>MSSTLEQLRREFTTPCPSLTDVRERYFTHIRTNRHLLKEIKAGHIQLKFTKLHSSVRANPVVYLNDLAAYLDSQAPEMAA</sequence>